<keyword evidence="2" id="KW-1185">Reference proteome</keyword>
<gene>
    <name evidence="1" type="ORF">POCTA_138.1.T0500195</name>
</gene>
<protein>
    <submittedName>
        <fullName evidence="1">Uncharacterized protein</fullName>
    </submittedName>
</protein>
<dbReference type="EMBL" id="CAJJDP010000050">
    <property type="protein sequence ID" value="CAD8167663.1"/>
    <property type="molecule type" value="Genomic_DNA"/>
</dbReference>
<sequence>MQRFKEWLKPMQDYFLNSFSETSQLFLSYLLGDYLEDPKQLNIIALIKGIDKLQLNTNYINQLLGSSPFNFEDAFIKSLKISNLKFEAEKITFVIVLKDRSDDEIKQYLQNLEEFRQRESAKINYLYKLRKEVYQRNNLEQGQSQNYSVESGFFNFLTLADTLLSNLSISIKNIQIIFKLEQAVQYEISISGINLELHKAESNNILYITTIIDLIELKLRNEQIALMEKAMKFNIILETKEENQVQLKLNGSVSSLDFLLNKKQIKTILKSYSKYQLKVDQTNKAIILLQNQSPGLVLIQNDKKNIKQFEMKNIEALNSELQKSTELNSFSNSQSQEVFQSLQLNVGETNYHVDSNIKNQQEQFKCYFQGIKLAVCEDAKYFPLLRERFFQDLESHFFIEIADIVTEYNEKCFKLNIERMAAYRIKLNSPFFNQNLRQTNKSTYNSDRFFSCQSIGKQEFLVTPVVLIGQHLLQNIEYNQSKYNFQNLQQQSDGKKAIDVNIQLLKCKDKNVFYSIKGEFSQIIASFRHDSIMNLLTYVPKAQIQQLPQTKKDVLYGFDIQIPHIRLSYLINEKTVSLKTKGITVKQKPTKTVELKTGFLESFEEAKYFQNPIQLISVSFHQIELELEGQNILIIDQDNVNKIHTYPTIYFAFQEIKQMKKERIDELESVFNYQKQKCDLIISGLIPNLKLQLSDNFLQWLISLKQYQQQFIKVKKQNVKKISQMYFYQLKINFACIGIEDNSLSNLFYLELRTVNIVKAKQILILIQDIIAIDSQSQTPQNTDQKFKNFKSTQMFLYRMKNEVNSIDQFEISNNPLSIDYGKYIIQAYFKEKIVIKMKNICFRLSDFQFKSFLKMKKLINYYMEVDSQIQEDWLCKAQIILDDVNEEKQIQLNLEEDCFIDFLPLVSVETFSNQNEIERLLAYSNSRILLRVNNAMISSIIEISSIEMYIIGQNEVNNLFPLILNGFFDNKSHILQFGSQLKFKDVKYQDKLISIDQIVGKFKYDTIQTIIEIIKDLIKLTPQAGRQASEEQYNISQDFNQQLINEKIVEKVYQFDVSQIAIELEQGATYYDVDFIYDDTEQDEEFDQTQDSNKICFNFSRCLIKVEMYKEGQIGIGYRSNFEIQDKIDKLYHKLVLCPDSEEFELQDNSPFKFGLIIENQAYTGFISIVPMKIYISGPLLQFIINFMSNKIKNEERIDLDEIEILQDALPIIWLKSLQICQTRLNITYDSSGLKVDGLLKGLLRISSFCNLQITLKNTEIESKGDIQHVKQKIIESIQESFGSKYQIAGKALQSLDAFAQVKYLGQEILNLFTSPFEKLGGSSSSIDLSRSLSEVFSNLKNGQEMIQSFKFSSLPSSLLKRY</sequence>
<accession>A0A8S1UTZ7</accession>
<organism evidence="1 2">
    <name type="scientific">Paramecium octaurelia</name>
    <dbReference type="NCBI Taxonomy" id="43137"/>
    <lineage>
        <taxon>Eukaryota</taxon>
        <taxon>Sar</taxon>
        <taxon>Alveolata</taxon>
        <taxon>Ciliophora</taxon>
        <taxon>Intramacronucleata</taxon>
        <taxon>Oligohymenophorea</taxon>
        <taxon>Peniculida</taxon>
        <taxon>Parameciidae</taxon>
        <taxon>Paramecium</taxon>
    </lineage>
</organism>
<dbReference type="OMA" id="MQRFKEW"/>
<evidence type="ECO:0000313" key="1">
    <source>
        <dbReference type="EMBL" id="CAD8167663.1"/>
    </source>
</evidence>
<reference evidence="1" key="1">
    <citation type="submission" date="2021-01" db="EMBL/GenBank/DDBJ databases">
        <authorList>
            <consortium name="Genoscope - CEA"/>
            <person name="William W."/>
        </authorList>
    </citation>
    <scope>NUCLEOTIDE SEQUENCE</scope>
</reference>
<dbReference type="Proteomes" id="UP000683925">
    <property type="component" value="Unassembled WGS sequence"/>
</dbReference>
<proteinExistence type="predicted"/>
<evidence type="ECO:0000313" key="2">
    <source>
        <dbReference type="Proteomes" id="UP000683925"/>
    </source>
</evidence>
<dbReference type="OrthoDB" id="304887at2759"/>
<comment type="caution">
    <text evidence="1">The sequence shown here is derived from an EMBL/GenBank/DDBJ whole genome shotgun (WGS) entry which is preliminary data.</text>
</comment>
<name>A0A8S1UTZ7_PAROT</name>